<dbReference type="Pfam" id="PF26002">
    <property type="entry name" value="Beta-barrel_AprE"/>
    <property type="match status" value="1"/>
</dbReference>
<evidence type="ECO:0000256" key="2">
    <source>
        <dbReference type="ARBA" id="ARBA00009477"/>
    </source>
</evidence>
<evidence type="ECO:0000313" key="14">
    <source>
        <dbReference type="Proteomes" id="UP000585507"/>
    </source>
</evidence>
<dbReference type="Pfam" id="PF25994">
    <property type="entry name" value="HH_AprE"/>
    <property type="match status" value="1"/>
</dbReference>
<accession>A0A7W8X8A7</accession>
<dbReference type="InterPro" id="IPR058781">
    <property type="entry name" value="HH_AprE-like"/>
</dbReference>
<evidence type="ECO:0000256" key="5">
    <source>
        <dbReference type="ARBA" id="ARBA00022519"/>
    </source>
</evidence>
<feature type="coiled-coil region" evidence="10">
    <location>
        <begin position="261"/>
        <end position="295"/>
    </location>
</feature>
<evidence type="ECO:0000256" key="10">
    <source>
        <dbReference type="SAM" id="Coils"/>
    </source>
</evidence>
<keyword evidence="7 9" id="KW-1133">Transmembrane helix</keyword>
<reference evidence="13 14" key="1">
    <citation type="submission" date="2020-08" db="EMBL/GenBank/DDBJ databases">
        <title>Genomic Encyclopedia of Type Strains, Phase IV (KMG-V): Genome sequencing to study the core and pangenomes of soil and plant-associated prokaryotes.</title>
        <authorList>
            <person name="Whitman W."/>
        </authorList>
    </citation>
    <scope>NUCLEOTIDE SEQUENCE [LARGE SCALE GENOMIC DNA]</scope>
    <source>
        <strain evidence="13 14">SEMIA 4084</strain>
    </source>
</reference>
<evidence type="ECO:0000256" key="3">
    <source>
        <dbReference type="ARBA" id="ARBA00022448"/>
    </source>
</evidence>
<evidence type="ECO:0000256" key="6">
    <source>
        <dbReference type="ARBA" id="ARBA00022692"/>
    </source>
</evidence>
<dbReference type="InterPro" id="IPR058982">
    <property type="entry name" value="Beta-barrel_AprE"/>
</dbReference>
<evidence type="ECO:0000259" key="11">
    <source>
        <dbReference type="Pfam" id="PF25994"/>
    </source>
</evidence>
<dbReference type="Gene3D" id="2.40.50.100">
    <property type="match status" value="1"/>
</dbReference>
<sequence length="442" mass="48053">MTDTSMETKPVNSRRSLARHVTAVSILALALVVGVGGWAATTELSSAIVASGTVVVENNVKKIQHLTGGIVGEVLVKEGDSVKAGQTLIKLDGTTVRANLSIVQNTLAQFYARRARLVAEQTNAAEFSIPEDLNALTAGSSTPAILLEESERKLFMSRKSALVGMKSQLASRKSQLADETKGLTVQLAAIEDALKLINEELTGLDKLYGQGLVSMQRLTELKRNRAQLEGDRGARIAARAQAAGKSSEIDLQILQLDEDRRTEIAKELTDVEGKIAEYEDRRIAAQDQLKRLDISSPLDGRIYQLAVHTVNGVINPGEVLMLVVPGADGLTVEAKIATHDIDQIRVGQPVEIRFSAFNQRTTPIVEAEVVTIAPDIVTDQRTGTSYYPLRIKPKADSLAKLKGLTLYPGMPSEVFIKIADRTVISYLAKPLTEQLQHTFREE</sequence>
<dbReference type="EMBL" id="JACHBK010000004">
    <property type="protein sequence ID" value="MBB5535476.1"/>
    <property type="molecule type" value="Genomic_DNA"/>
</dbReference>
<dbReference type="GO" id="GO:0015031">
    <property type="term" value="P:protein transport"/>
    <property type="evidence" value="ECO:0007669"/>
    <property type="project" value="InterPro"/>
</dbReference>
<dbReference type="InterPro" id="IPR050739">
    <property type="entry name" value="MFP"/>
</dbReference>
<feature type="domain" description="AprE-like long alpha-helical hairpin" evidence="11">
    <location>
        <begin position="96"/>
        <end position="288"/>
    </location>
</feature>
<dbReference type="PRINTS" id="PR01490">
    <property type="entry name" value="RTXTOXIND"/>
</dbReference>
<keyword evidence="5 9" id="KW-0997">Cell inner membrane</keyword>
<evidence type="ECO:0000256" key="9">
    <source>
        <dbReference type="RuleBase" id="RU365093"/>
    </source>
</evidence>
<keyword evidence="6 9" id="KW-0812">Transmembrane</keyword>
<dbReference type="GO" id="GO:0005886">
    <property type="term" value="C:plasma membrane"/>
    <property type="evidence" value="ECO:0007669"/>
    <property type="project" value="UniProtKB-SubCell"/>
</dbReference>
<comment type="subcellular location">
    <subcellularLocation>
        <location evidence="1 9">Cell inner membrane</location>
        <topology evidence="1 9">Single-pass membrane protein</topology>
    </subcellularLocation>
</comment>
<gene>
    <name evidence="13" type="ORF">GGD55_002170</name>
</gene>
<keyword evidence="3 9" id="KW-0813">Transport</keyword>
<proteinExistence type="inferred from homology"/>
<dbReference type="PANTHER" id="PTHR30386:SF17">
    <property type="entry name" value="ALKALINE PROTEASE SECRETION PROTEIN APRE"/>
    <property type="match status" value="1"/>
</dbReference>
<name>A0A7W8X8A7_9HYPH</name>
<keyword evidence="8 9" id="KW-0472">Membrane</keyword>
<feature type="transmembrane region" description="Helical" evidence="9">
    <location>
        <begin position="21"/>
        <end position="40"/>
    </location>
</feature>
<keyword evidence="4 9" id="KW-1003">Cell membrane</keyword>
<dbReference type="Proteomes" id="UP000585507">
    <property type="component" value="Unassembled WGS sequence"/>
</dbReference>
<dbReference type="InterPro" id="IPR010129">
    <property type="entry name" value="T1SS_HlyD"/>
</dbReference>
<comment type="caution">
    <text evidence="13">The sequence shown here is derived from an EMBL/GenBank/DDBJ whole genome shotgun (WGS) entry which is preliminary data.</text>
</comment>
<organism evidence="13 14">
    <name type="scientific">Rhizobium giardinii</name>
    <dbReference type="NCBI Taxonomy" id="56731"/>
    <lineage>
        <taxon>Bacteria</taxon>
        <taxon>Pseudomonadati</taxon>
        <taxon>Pseudomonadota</taxon>
        <taxon>Alphaproteobacteria</taxon>
        <taxon>Hyphomicrobiales</taxon>
        <taxon>Rhizobiaceae</taxon>
        <taxon>Rhizobium/Agrobacterium group</taxon>
        <taxon>Rhizobium</taxon>
    </lineage>
</organism>
<comment type="similarity">
    <text evidence="2 9">Belongs to the membrane fusion protein (MFP) (TC 8.A.1) family.</text>
</comment>
<evidence type="ECO:0000259" key="12">
    <source>
        <dbReference type="Pfam" id="PF26002"/>
    </source>
</evidence>
<dbReference type="Gene3D" id="2.40.30.170">
    <property type="match status" value="1"/>
</dbReference>
<keyword evidence="14" id="KW-1185">Reference proteome</keyword>
<evidence type="ECO:0000313" key="13">
    <source>
        <dbReference type="EMBL" id="MBB5535476.1"/>
    </source>
</evidence>
<evidence type="ECO:0000256" key="4">
    <source>
        <dbReference type="ARBA" id="ARBA00022475"/>
    </source>
</evidence>
<feature type="domain" description="AprE-like beta-barrel" evidence="12">
    <location>
        <begin position="330"/>
        <end position="418"/>
    </location>
</feature>
<dbReference type="AlphaFoldDB" id="A0A7W8X8A7"/>
<dbReference type="NCBIfam" id="TIGR01843">
    <property type="entry name" value="type_I_hlyD"/>
    <property type="match status" value="1"/>
</dbReference>
<evidence type="ECO:0000256" key="7">
    <source>
        <dbReference type="ARBA" id="ARBA00022989"/>
    </source>
</evidence>
<dbReference type="SUPFAM" id="SSF111369">
    <property type="entry name" value="HlyD-like secretion proteins"/>
    <property type="match status" value="1"/>
</dbReference>
<keyword evidence="10" id="KW-0175">Coiled coil</keyword>
<evidence type="ECO:0000256" key="8">
    <source>
        <dbReference type="ARBA" id="ARBA00023136"/>
    </source>
</evidence>
<protein>
    <recommendedName>
        <fullName evidence="9">Membrane fusion protein (MFP) family protein</fullName>
    </recommendedName>
</protein>
<dbReference type="PANTHER" id="PTHR30386">
    <property type="entry name" value="MEMBRANE FUSION SUBUNIT OF EMRAB-TOLC MULTIDRUG EFFLUX PUMP"/>
    <property type="match status" value="1"/>
</dbReference>
<evidence type="ECO:0000256" key="1">
    <source>
        <dbReference type="ARBA" id="ARBA00004377"/>
    </source>
</evidence>